<dbReference type="RefSeq" id="WP_169342788.1">
    <property type="nucleotide sequence ID" value="NZ_JABBJJ010000004.1"/>
</dbReference>
<keyword evidence="3" id="KW-1185">Reference proteome</keyword>
<gene>
    <name evidence="2" type="ORF">HG543_01335</name>
</gene>
<name>A0A848L4W5_9BACT</name>
<evidence type="ECO:0000313" key="2">
    <source>
        <dbReference type="EMBL" id="NMO13507.1"/>
    </source>
</evidence>
<dbReference type="AlphaFoldDB" id="A0A848L4W5"/>
<accession>A0A848L4W5</accession>
<feature type="compositionally biased region" description="Basic and acidic residues" evidence="1">
    <location>
        <begin position="98"/>
        <end position="107"/>
    </location>
</feature>
<feature type="region of interest" description="Disordered" evidence="1">
    <location>
        <begin position="92"/>
        <end position="117"/>
    </location>
</feature>
<sequence length="181" mass="19966">MRIPSTVSRIGIPFLTALAGFGLAHTFTPSPPAEELMRRLDQQDARMEALARRLEASAASVSGVPAPQARVGMDLSGLRVELRQMLREELSTAVASADDDRLPEKEQAPPPPTPENMAAYEKAHRLVEDRLSAGSWGRAQIHELRTLRGQMSASQYMELVRKLLTAFNNQQLRLEEPGSPI</sequence>
<evidence type="ECO:0000313" key="3">
    <source>
        <dbReference type="Proteomes" id="UP000518300"/>
    </source>
</evidence>
<proteinExistence type="predicted"/>
<comment type="caution">
    <text evidence="2">The sequence shown here is derived from an EMBL/GenBank/DDBJ whole genome shotgun (WGS) entry which is preliminary data.</text>
</comment>
<evidence type="ECO:0000256" key="1">
    <source>
        <dbReference type="SAM" id="MobiDB-lite"/>
    </source>
</evidence>
<organism evidence="2 3">
    <name type="scientific">Pyxidicoccus fallax</name>
    <dbReference type="NCBI Taxonomy" id="394095"/>
    <lineage>
        <taxon>Bacteria</taxon>
        <taxon>Pseudomonadati</taxon>
        <taxon>Myxococcota</taxon>
        <taxon>Myxococcia</taxon>
        <taxon>Myxococcales</taxon>
        <taxon>Cystobacterineae</taxon>
        <taxon>Myxococcaceae</taxon>
        <taxon>Pyxidicoccus</taxon>
    </lineage>
</organism>
<reference evidence="2 3" key="1">
    <citation type="submission" date="2020-04" db="EMBL/GenBank/DDBJ databases">
        <title>Draft genome of Pyxidicoccus fallax type strain.</title>
        <authorList>
            <person name="Whitworth D.E."/>
        </authorList>
    </citation>
    <scope>NUCLEOTIDE SEQUENCE [LARGE SCALE GENOMIC DNA]</scope>
    <source>
        <strain evidence="2 3">DSM 14698</strain>
    </source>
</reference>
<dbReference type="Proteomes" id="UP000518300">
    <property type="component" value="Unassembled WGS sequence"/>
</dbReference>
<dbReference type="EMBL" id="JABBJJ010000004">
    <property type="protein sequence ID" value="NMO13507.1"/>
    <property type="molecule type" value="Genomic_DNA"/>
</dbReference>
<protein>
    <submittedName>
        <fullName evidence="2">Uncharacterized protein</fullName>
    </submittedName>
</protein>